<dbReference type="AlphaFoldDB" id="A0A9W9N8L1"/>
<name>A0A9W9N8L1_9EURO</name>
<organism evidence="1 2">
    <name type="scientific">Penicillium cinerascens</name>
    <dbReference type="NCBI Taxonomy" id="70096"/>
    <lineage>
        <taxon>Eukaryota</taxon>
        <taxon>Fungi</taxon>
        <taxon>Dikarya</taxon>
        <taxon>Ascomycota</taxon>
        <taxon>Pezizomycotina</taxon>
        <taxon>Eurotiomycetes</taxon>
        <taxon>Eurotiomycetidae</taxon>
        <taxon>Eurotiales</taxon>
        <taxon>Aspergillaceae</taxon>
        <taxon>Penicillium</taxon>
    </lineage>
</organism>
<dbReference type="RefSeq" id="XP_058311091.1">
    <property type="nucleotide sequence ID" value="XM_058448747.1"/>
</dbReference>
<comment type="caution">
    <text evidence="1">The sequence shown here is derived from an EMBL/GenBank/DDBJ whole genome shotgun (WGS) entry which is preliminary data.</text>
</comment>
<reference evidence="1" key="2">
    <citation type="journal article" date="2023" name="IMA Fungus">
        <title>Comparative genomic study of the Penicillium genus elucidates a diverse pangenome and 15 lateral gene transfer events.</title>
        <authorList>
            <person name="Petersen C."/>
            <person name="Sorensen T."/>
            <person name="Nielsen M.R."/>
            <person name="Sondergaard T.E."/>
            <person name="Sorensen J.L."/>
            <person name="Fitzpatrick D.A."/>
            <person name="Frisvad J.C."/>
            <person name="Nielsen K.L."/>
        </authorList>
    </citation>
    <scope>NUCLEOTIDE SEQUENCE</scope>
    <source>
        <strain evidence="1">IBT 15544</strain>
    </source>
</reference>
<dbReference type="Proteomes" id="UP001150904">
    <property type="component" value="Unassembled WGS sequence"/>
</dbReference>
<gene>
    <name evidence="1" type="ORF">N7498_001685</name>
</gene>
<evidence type="ECO:0000313" key="2">
    <source>
        <dbReference type="Proteomes" id="UP001150904"/>
    </source>
</evidence>
<protein>
    <submittedName>
        <fullName evidence="1">Uncharacterized protein</fullName>
    </submittedName>
</protein>
<dbReference type="GeneID" id="83176048"/>
<sequence>MDLQEAKQDWGILNITKNPIRGENTRDSGADRHLSDDILNDIMTCQEGKDGNVFGRYFPTAAANTHIRRSHASPKTPGVTEFDNIKTCYAMRFKNFRHTHREFLNALAAHEDLGSKLWCIEPLR</sequence>
<reference evidence="1" key="1">
    <citation type="submission" date="2022-12" db="EMBL/GenBank/DDBJ databases">
        <authorList>
            <person name="Petersen C."/>
        </authorList>
    </citation>
    <scope>NUCLEOTIDE SEQUENCE</scope>
    <source>
        <strain evidence="1">IBT 15544</strain>
    </source>
</reference>
<accession>A0A9W9N8L1</accession>
<proteinExistence type="predicted"/>
<dbReference type="EMBL" id="JAPQKR010000005">
    <property type="protein sequence ID" value="KAJ5215278.1"/>
    <property type="molecule type" value="Genomic_DNA"/>
</dbReference>
<evidence type="ECO:0000313" key="1">
    <source>
        <dbReference type="EMBL" id="KAJ5215278.1"/>
    </source>
</evidence>
<keyword evidence="2" id="KW-1185">Reference proteome</keyword>